<dbReference type="GO" id="GO:0005874">
    <property type="term" value="C:microtubule"/>
    <property type="evidence" value="ECO:0007669"/>
    <property type="project" value="UniProtKB-KW"/>
</dbReference>
<feature type="coiled-coil region" evidence="10">
    <location>
        <begin position="361"/>
        <end position="395"/>
    </location>
</feature>
<dbReference type="InterPro" id="IPR019821">
    <property type="entry name" value="Kinesin_motor_CS"/>
</dbReference>
<dbReference type="PANTHER" id="PTHR22835:SF536">
    <property type="entry name" value="OS05G0401000 PROTEIN"/>
    <property type="match status" value="1"/>
</dbReference>
<dbReference type="PANTHER" id="PTHR22835">
    <property type="entry name" value="ZINC FINGER FYVE DOMAIN CONTAINING PROTEIN"/>
    <property type="match status" value="1"/>
</dbReference>
<evidence type="ECO:0000256" key="9">
    <source>
        <dbReference type="RuleBase" id="RU000394"/>
    </source>
</evidence>
<keyword evidence="7" id="KW-0325">Glycoprotein</keyword>
<dbReference type="Gene3D" id="3.40.850.10">
    <property type="entry name" value="Kinesin motor domain"/>
    <property type="match status" value="2"/>
</dbReference>
<organism evidence="12 13">
    <name type="scientific">Sphenostylis stenocarpa</name>
    <dbReference type="NCBI Taxonomy" id="92480"/>
    <lineage>
        <taxon>Eukaryota</taxon>
        <taxon>Viridiplantae</taxon>
        <taxon>Streptophyta</taxon>
        <taxon>Embryophyta</taxon>
        <taxon>Tracheophyta</taxon>
        <taxon>Spermatophyta</taxon>
        <taxon>Magnoliopsida</taxon>
        <taxon>eudicotyledons</taxon>
        <taxon>Gunneridae</taxon>
        <taxon>Pentapetalae</taxon>
        <taxon>rosids</taxon>
        <taxon>fabids</taxon>
        <taxon>Fabales</taxon>
        <taxon>Fabaceae</taxon>
        <taxon>Papilionoideae</taxon>
        <taxon>50 kb inversion clade</taxon>
        <taxon>NPAAA clade</taxon>
        <taxon>indigoferoid/millettioid clade</taxon>
        <taxon>Phaseoleae</taxon>
        <taxon>Sphenostylis</taxon>
    </lineage>
</organism>
<feature type="binding site" evidence="8">
    <location>
        <begin position="84"/>
        <end position="91"/>
    </location>
    <ligand>
        <name>ATP</name>
        <dbReference type="ChEBI" id="CHEBI:30616"/>
    </ligand>
</feature>
<proteinExistence type="inferred from homology"/>
<dbReference type="Gene3D" id="3.40.50.1110">
    <property type="entry name" value="SGNH hydrolase"/>
    <property type="match status" value="2"/>
</dbReference>
<feature type="domain" description="Kinesin motor" evidence="11">
    <location>
        <begin position="1"/>
        <end position="284"/>
    </location>
</feature>
<keyword evidence="6 8" id="KW-0505">Motor protein</keyword>
<comment type="similarity">
    <text evidence="1">Belongs to the 'GDSL' lipolytic enzyme family.</text>
</comment>
<evidence type="ECO:0000256" key="5">
    <source>
        <dbReference type="ARBA" id="ARBA00022840"/>
    </source>
</evidence>
<dbReference type="Proteomes" id="UP001189624">
    <property type="component" value="Chromosome 6"/>
</dbReference>
<evidence type="ECO:0000256" key="6">
    <source>
        <dbReference type="ARBA" id="ARBA00023175"/>
    </source>
</evidence>
<gene>
    <name evidence="12" type="ORF">AYBTSS11_LOCUS18447</name>
</gene>
<keyword evidence="4" id="KW-0378">Hydrolase</keyword>
<keyword evidence="9" id="KW-0493">Microtubule</keyword>
<name>A0AA86SZA9_9FABA</name>
<dbReference type="GO" id="GO:0005524">
    <property type="term" value="F:ATP binding"/>
    <property type="evidence" value="ECO:0007669"/>
    <property type="project" value="UniProtKB-UniRule"/>
</dbReference>
<evidence type="ECO:0000259" key="11">
    <source>
        <dbReference type="PROSITE" id="PS50067"/>
    </source>
</evidence>
<dbReference type="InterPro" id="IPR035669">
    <property type="entry name" value="SGNH_plant_lipase-like"/>
</dbReference>
<keyword evidence="13" id="KW-1185">Reference proteome</keyword>
<dbReference type="PROSITE" id="PS50067">
    <property type="entry name" value="KINESIN_MOTOR_2"/>
    <property type="match status" value="1"/>
</dbReference>
<dbReference type="PRINTS" id="PR00380">
    <property type="entry name" value="KINESINHEAVY"/>
</dbReference>
<dbReference type="CDD" id="cd01837">
    <property type="entry name" value="SGNH_plant_lipase_like"/>
    <property type="match status" value="1"/>
</dbReference>
<sequence length="967" mass="107241">MHGVCARFRPLNSKEKQNDNDTVCIRSRDTETFIFKDEKDEESVFSFDRVFYEQSEQADVYQFLALPMVRDVLDAFNGTIITYGQTGAGKTYSMEGPGILECGEEKKGLLPRVVEGLFDSLNSYGEEKTYSIKLSMVEIYMEKVRDLFDLSKDNIQIKESKSRGIILPGVTETLNRTRSGKLILVDLAGSEKVEKTGAEGRVLEEAKTINKSLSALGNVINSLTCGLQGKASHIPYRDSKLTRILQDALGGNARTALLCCCSPNAFNASESLSTLRFGARAKHIKASPRVNYSEHKYDTNFSAASPSGDESSFRILNKLRERFNVEDVKLLEELFIQEGILFDPPSVEDESEIEDLTLQMISLLQAAMEKLTATVDELKRENSMLRAKVDASSDSLVYKGAANGSVFQNTISAVQPKNHSNRMETADISPYQSQMSPIKNLAKEFIMRSVNCKGSRWVAEDYEVKQYNPVEMQVKPQACNSSQGKNRLVAFVRLHVCYLKQPIGCKIRAMASKNVVFQFVLFFICLGMTNSAEFKYPAVFNFGDSNSDTGDLAAGLGFQVAPPNGQDYFKFPSGRFCDGRLIVDFLTMATNTCILRILTLIAISIPSAKSFHLDFPAVFNFGDSNSDTGALIAAGFESLYPPNGQTYFQIPSGRYSDGRLIIDFLMDAMDLPFLNAYLDSLGLPNFRKGCNFAAAAATILPATSSSLCPFSFGVQVAQFLRFKARALELIAKGRKFDKYVPDENIFEKGLYMFDIGQNDLAGAFYSKTLDQILASIPTILLELEKGIKDLYDQGARYFWIHNTGPLGCLPQNIAKFGTDASKLDELGCVSSHNQAAKTFNLQLHALCTKLQGQYPDSNVTFVDIYSIKSNLIANFSRYGFEQPIMACCGFGGPPLNYDSRVSCGETKTFNGTTITAKACNDTSDYISWDGIHYTETANQYVASQILTGKYSDPPFSDKMPFLLKLKF</sequence>
<dbReference type="Pfam" id="PF00657">
    <property type="entry name" value="Lipase_GDSL"/>
    <property type="match status" value="1"/>
</dbReference>
<protein>
    <recommendedName>
        <fullName evidence="9">Kinesin-like protein</fullName>
    </recommendedName>
</protein>
<dbReference type="GO" id="GO:0003777">
    <property type="term" value="F:microtubule motor activity"/>
    <property type="evidence" value="ECO:0007669"/>
    <property type="project" value="InterPro"/>
</dbReference>
<comment type="similarity">
    <text evidence="8 9">Belongs to the TRAFAC class myosin-kinesin ATPase superfamily. Kinesin family.</text>
</comment>
<dbReference type="SUPFAM" id="SSF52540">
    <property type="entry name" value="P-loop containing nucleoside triphosphate hydrolases"/>
    <property type="match status" value="1"/>
</dbReference>
<dbReference type="InterPro" id="IPR036961">
    <property type="entry name" value="Kinesin_motor_dom_sf"/>
</dbReference>
<dbReference type="GO" id="GO:0008017">
    <property type="term" value="F:microtubule binding"/>
    <property type="evidence" value="ECO:0007669"/>
    <property type="project" value="InterPro"/>
</dbReference>
<dbReference type="InterPro" id="IPR036514">
    <property type="entry name" value="SGNH_hydro_sf"/>
</dbReference>
<evidence type="ECO:0000313" key="13">
    <source>
        <dbReference type="Proteomes" id="UP001189624"/>
    </source>
</evidence>
<evidence type="ECO:0000256" key="3">
    <source>
        <dbReference type="ARBA" id="ARBA00022741"/>
    </source>
</evidence>
<keyword evidence="2" id="KW-0732">Signal</keyword>
<dbReference type="PROSITE" id="PS00411">
    <property type="entry name" value="KINESIN_MOTOR_1"/>
    <property type="match status" value="1"/>
</dbReference>
<dbReference type="AlphaFoldDB" id="A0AA86SZA9"/>
<evidence type="ECO:0000256" key="4">
    <source>
        <dbReference type="ARBA" id="ARBA00022801"/>
    </source>
</evidence>
<keyword evidence="5 8" id="KW-0067">ATP-binding</keyword>
<reference evidence="12" key="1">
    <citation type="submission" date="2023-10" db="EMBL/GenBank/DDBJ databases">
        <authorList>
            <person name="Domelevo Entfellner J.-B."/>
        </authorList>
    </citation>
    <scope>NUCLEOTIDE SEQUENCE</scope>
</reference>
<dbReference type="InterPro" id="IPR001752">
    <property type="entry name" value="Kinesin_motor_dom"/>
</dbReference>
<dbReference type="GO" id="GO:0007018">
    <property type="term" value="P:microtubule-based movement"/>
    <property type="evidence" value="ECO:0007669"/>
    <property type="project" value="InterPro"/>
</dbReference>
<evidence type="ECO:0000256" key="7">
    <source>
        <dbReference type="ARBA" id="ARBA00023180"/>
    </source>
</evidence>
<dbReference type="InterPro" id="IPR027417">
    <property type="entry name" value="P-loop_NTPase"/>
</dbReference>
<dbReference type="Pfam" id="PF00225">
    <property type="entry name" value="Kinesin"/>
    <property type="match status" value="2"/>
</dbReference>
<evidence type="ECO:0000256" key="8">
    <source>
        <dbReference type="PROSITE-ProRule" id="PRU00283"/>
    </source>
</evidence>
<dbReference type="Gramene" id="rna-AYBTSS11_LOCUS18447">
    <property type="protein sequence ID" value="CAJ1960907.1"/>
    <property type="gene ID" value="gene-AYBTSS11_LOCUS18447"/>
</dbReference>
<dbReference type="EMBL" id="OY731403">
    <property type="protein sequence ID" value="CAJ1960907.1"/>
    <property type="molecule type" value="Genomic_DNA"/>
</dbReference>
<evidence type="ECO:0000313" key="12">
    <source>
        <dbReference type="EMBL" id="CAJ1960907.1"/>
    </source>
</evidence>
<evidence type="ECO:0000256" key="1">
    <source>
        <dbReference type="ARBA" id="ARBA00008668"/>
    </source>
</evidence>
<evidence type="ECO:0000256" key="10">
    <source>
        <dbReference type="SAM" id="Coils"/>
    </source>
</evidence>
<keyword evidence="3 8" id="KW-0547">Nucleotide-binding</keyword>
<accession>A0AA86SZA9</accession>
<dbReference type="InterPro" id="IPR001087">
    <property type="entry name" value="GDSL"/>
</dbReference>
<dbReference type="SMART" id="SM00129">
    <property type="entry name" value="KISc"/>
    <property type="match status" value="1"/>
</dbReference>
<evidence type="ECO:0000256" key="2">
    <source>
        <dbReference type="ARBA" id="ARBA00022729"/>
    </source>
</evidence>
<dbReference type="GO" id="GO:0016788">
    <property type="term" value="F:hydrolase activity, acting on ester bonds"/>
    <property type="evidence" value="ECO:0007669"/>
    <property type="project" value="InterPro"/>
</dbReference>
<keyword evidence="10" id="KW-0175">Coiled coil</keyword>